<evidence type="ECO:0000259" key="1">
    <source>
        <dbReference type="PROSITE" id="PS51502"/>
    </source>
</evidence>
<dbReference type="SUPFAM" id="SSF54909">
    <property type="entry name" value="Dimeric alpha+beta barrel"/>
    <property type="match status" value="1"/>
</dbReference>
<reference evidence="3" key="2">
    <citation type="journal article" date="2013" name="PLoS Genet.">
        <title>Comparative genome structure, secondary metabolite, and effector coding capacity across Cochliobolus pathogens.</title>
        <authorList>
            <person name="Condon B.J."/>
            <person name="Leng Y."/>
            <person name="Wu D."/>
            <person name="Bushley K.E."/>
            <person name="Ohm R.A."/>
            <person name="Otillar R."/>
            <person name="Martin J."/>
            <person name="Schackwitz W."/>
            <person name="Grimwood J."/>
            <person name="MohdZainudin N."/>
            <person name="Xue C."/>
            <person name="Wang R."/>
            <person name="Manning V.A."/>
            <person name="Dhillon B."/>
            <person name="Tu Z.J."/>
            <person name="Steffenson B.J."/>
            <person name="Salamov A."/>
            <person name="Sun H."/>
            <person name="Lowry S."/>
            <person name="LaButti K."/>
            <person name="Han J."/>
            <person name="Copeland A."/>
            <person name="Lindquist E."/>
            <person name="Barry K."/>
            <person name="Schmutz J."/>
            <person name="Baker S.E."/>
            <person name="Ciuffetti L.M."/>
            <person name="Grigoriev I.V."/>
            <person name="Zhong S."/>
            <person name="Turgeon B.G."/>
        </authorList>
    </citation>
    <scope>NUCLEOTIDE SEQUENCE [LARGE SCALE GENOMIC DNA]</scope>
    <source>
        <strain evidence="3">C4 / ATCC 48331 / race T</strain>
    </source>
</reference>
<evidence type="ECO:0000313" key="2">
    <source>
        <dbReference type="EMBL" id="ENI06504.1"/>
    </source>
</evidence>
<name>N4X0Q0_COCH4</name>
<dbReference type="InterPro" id="IPR011008">
    <property type="entry name" value="Dimeric_a/b-barrel"/>
</dbReference>
<dbReference type="Gene3D" id="3.30.70.100">
    <property type="match status" value="1"/>
</dbReference>
<evidence type="ECO:0000313" key="3">
    <source>
        <dbReference type="Proteomes" id="UP000012338"/>
    </source>
</evidence>
<accession>N4X0Q0</accession>
<dbReference type="AlphaFoldDB" id="N4X0Q0"/>
<dbReference type="HOGENOM" id="CLU_2151672_0_0_1"/>
<feature type="domain" description="Stress-response A/B barrel" evidence="1">
    <location>
        <begin position="1"/>
        <end position="85"/>
    </location>
</feature>
<protein>
    <recommendedName>
        <fullName evidence="1">Stress-response A/B barrel domain-containing protein</fullName>
    </recommendedName>
</protein>
<sequence length="125" mass="14876">MSSRTNIYKFFFKFKALNNVGCVLENQLLLSGQPITDPIERGKAYDFTLLSIHDNRKALKEYQASPEHHRYSSKPYREDTIRLDFKINYGDRNTYCFIAKRNYMYIDKSFSRREETCNVQVRHGC</sequence>
<dbReference type="Proteomes" id="UP000012338">
    <property type="component" value="Unassembled WGS sequence"/>
</dbReference>
<dbReference type="InterPro" id="IPR013097">
    <property type="entry name" value="Dabb"/>
</dbReference>
<dbReference type="PROSITE" id="PS51502">
    <property type="entry name" value="S_R_A_B_BARREL"/>
    <property type="match status" value="1"/>
</dbReference>
<gene>
    <name evidence="2" type="ORF">COCC4DRAFT_59176</name>
</gene>
<reference evidence="2 3" key="1">
    <citation type="journal article" date="2012" name="PLoS Pathog.">
        <title>Diverse lifestyles and strategies of plant pathogenesis encoded in the genomes of eighteen Dothideomycetes fungi.</title>
        <authorList>
            <person name="Ohm R.A."/>
            <person name="Feau N."/>
            <person name="Henrissat B."/>
            <person name="Schoch C.L."/>
            <person name="Horwitz B.A."/>
            <person name="Barry K.W."/>
            <person name="Condon B.J."/>
            <person name="Copeland A.C."/>
            <person name="Dhillon B."/>
            <person name="Glaser F."/>
            <person name="Hesse C.N."/>
            <person name="Kosti I."/>
            <person name="LaButti K."/>
            <person name="Lindquist E.A."/>
            <person name="Lucas S."/>
            <person name="Salamov A.A."/>
            <person name="Bradshaw R.E."/>
            <person name="Ciuffetti L."/>
            <person name="Hamelin R.C."/>
            <person name="Kema G.H.J."/>
            <person name="Lawrence C."/>
            <person name="Scott J.A."/>
            <person name="Spatafora J.W."/>
            <person name="Turgeon B.G."/>
            <person name="de Wit P.J.G.M."/>
            <person name="Zhong S."/>
            <person name="Goodwin S.B."/>
            <person name="Grigoriev I.V."/>
        </authorList>
    </citation>
    <scope>NUCLEOTIDE SEQUENCE [LARGE SCALE GENOMIC DNA]</scope>
    <source>
        <strain evidence="3">C4 / ATCC 48331 / race T</strain>
    </source>
</reference>
<dbReference type="EMBL" id="KB733451">
    <property type="protein sequence ID" value="ENI06504.1"/>
    <property type="molecule type" value="Genomic_DNA"/>
</dbReference>
<proteinExistence type="predicted"/>
<dbReference type="OrthoDB" id="42919at2759"/>
<keyword evidence="3" id="KW-1185">Reference proteome</keyword>
<organism evidence="2 3">
    <name type="scientific">Cochliobolus heterostrophus (strain C4 / ATCC 48331 / race T)</name>
    <name type="common">Southern corn leaf blight fungus</name>
    <name type="synonym">Bipolaris maydis</name>
    <dbReference type="NCBI Taxonomy" id="665024"/>
    <lineage>
        <taxon>Eukaryota</taxon>
        <taxon>Fungi</taxon>
        <taxon>Dikarya</taxon>
        <taxon>Ascomycota</taxon>
        <taxon>Pezizomycotina</taxon>
        <taxon>Dothideomycetes</taxon>
        <taxon>Pleosporomycetidae</taxon>
        <taxon>Pleosporales</taxon>
        <taxon>Pleosporineae</taxon>
        <taxon>Pleosporaceae</taxon>
        <taxon>Bipolaris</taxon>
    </lineage>
</organism>